<protein>
    <submittedName>
        <fullName evidence="2">ParB/Sulfiredoxin</fullName>
    </submittedName>
</protein>
<reference evidence="2" key="1">
    <citation type="submission" date="2020-05" db="EMBL/GenBank/DDBJ databases">
        <authorList>
            <person name="Chiriac C."/>
            <person name="Salcher M."/>
            <person name="Ghai R."/>
            <person name="Kavagutti S V."/>
        </authorList>
    </citation>
    <scope>NUCLEOTIDE SEQUENCE</scope>
</reference>
<organism evidence="2">
    <name type="scientific">uncultured Caudovirales phage</name>
    <dbReference type="NCBI Taxonomy" id="2100421"/>
    <lineage>
        <taxon>Viruses</taxon>
        <taxon>Duplodnaviria</taxon>
        <taxon>Heunggongvirae</taxon>
        <taxon>Uroviricota</taxon>
        <taxon>Caudoviricetes</taxon>
        <taxon>Peduoviridae</taxon>
        <taxon>Maltschvirus</taxon>
        <taxon>Maltschvirus maltsch</taxon>
    </lineage>
</organism>
<evidence type="ECO:0000259" key="1">
    <source>
        <dbReference type="SMART" id="SM00470"/>
    </source>
</evidence>
<accession>A0A6J5PY04</accession>
<dbReference type="EMBL" id="LR796937">
    <property type="protein sequence ID" value="CAB4176810.1"/>
    <property type="molecule type" value="Genomic_DNA"/>
</dbReference>
<dbReference type="SMART" id="SM00470">
    <property type="entry name" value="ParB"/>
    <property type="match status" value="1"/>
</dbReference>
<dbReference type="InterPro" id="IPR036086">
    <property type="entry name" value="ParB/Sulfiredoxin_sf"/>
</dbReference>
<dbReference type="InterPro" id="IPR003115">
    <property type="entry name" value="ParB_N"/>
</dbReference>
<feature type="domain" description="ParB-like N-terminal" evidence="1">
    <location>
        <begin position="12"/>
        <end position="95"/>
    </location>
</feature>
<evidence type="ECO:0000313" key="2">
    <source>
        <dbReference type="EMBL" id="CAB4176810.1"/>
    </source>
</evidence>
<proteinExistence type="predicted"/>
<sequence>MPKISKHDLKVSDEEISSLKTYDKNPRIGDISVIADSLSAFGQFKPIVAQLSTRKVLAGNHTLMAAKKLGWKTISTVFLDVDDDEAARIVLADNRSSDFGGYDEDILADLLDTIQSIEGTGYSQTDLENLSNTVASIFIPDDSPEDLEILPDEVEWDDLSDESDGIVELRDDIVFLPVLDPTNIYEIPELLEDRIADIRGCDYDTWVGPDFSPERDTPDKSWLYIVRTSTTGIPWDRATVGFFTRDYRFESWWESPSKHTQRILNLGVTTVMEPDFTTFAGNPNIVSMWQIYRQRWLARYFQEAGLMVIPNFSCLLGSEDRRSLVLAGFPAEPLSGCLQFQTIKSDDDSYREIAHAVNRVLNEWSCPKALLVYGGDKASRVMEKVSYDGEVIITGAYTTLRMDLAEKRRNDTGTERMSPL</sequence>
<dbReference type="InterPro" id="IPR025530">
    <property type="entry name" value="DUF4417"/>
</dbReference>
<dbReference type="Gene3D" id="3.90.1530.10">
    <property type="entry name" value="Conserved hypothetical protein from pyrococcus furiosus pfu- 392566-001, ParB domain"/>
    <property type="match status" value="1"/>
</dbReference>
<gene>
    <name evidence="2" type="ORF">UFOVP978_65</name>
</gene>
<dbReference type="Pfam" id="PF14386">
    <property type="entry name" value="DUF4417"/>
    <property type="match status" value="1"/>
</dbReference>
<name>A0A6J5PY04_9CAUD</name>
<dbReference type="SUPFAM" id="SSF110849">
    <property type="entry name" value="ParB/Sulfiredoxin"/>
    <property type="match status" value="1"/>
</dbReference>